<evidence type="ECO:0000313" key="2">
    <source>
        <dbReference type="Proteomes" id="UP000221165"/>
    </source>
</evidence>
<reference evidence="1 2" key="1">
    <citation type="journal article" date="2017" name="Int. J. Parasitol.">
        <title>The genome of the protozoan parasite Cystoisospora suis and a reverse vaccinology approach to identify vaccine candidates.</title>
        <authorList>
            <person name="Palmieri N."/>
            <person name="Shrestha A."/>
            <person name="Ruttkowski B."/>
            <person name="Beck T."/>
            <person name="Vogl C."/>
            <person name="Tomley F."/>
            <person name="Blake D.P."/>
            <person name="Joachim A."/>
        </authorList>
    </citation>
    <scope>NUCLEOTIDE SEQUENCE [LARGE SCALE GENOMIC DNA]</scope>
    <source>
        <strain evidence="1 2">Wien I</strain>
    </source>
</reference>
<gene>
    <name evidence="1" type="ORF">CSUI_003624</name>
</gene>
<dbReference type="VEuPathDB" id="ToxoDB:CSUI_003624"/>
<proteinExistence type="predicted"/>
<keyword evidence="2" id="KW-1185">Reference proteome</keyword>
<organism evidence="1 2">
    <name type="scientific">Cystoisospora suis</name>
    <dbReference type="NCBI Taxonomy" id="483139"/>
    <lineage>
        <taxon>Eukaryota</taxon>
        <taxon>Sar</taxon>
        <taxon>Alveolata</taxon>
        <taxon>Apicomplexa</taxon>
        <taxon>Conoidasida</taxon>
        <taxon>Coccidia</taxon>
        <taxon>Eucoccidiorida</taxon>
        <taxon>Eimeriorina</taxon>
        <taxon>Sarcocystidae</taxon>
        <taxon>Cystoisospora</taxon>
    </lineage>
</organism>
<accession>A0A2C6KPU9</accession>
<name>A0A2C6KPU9_9APIC</name>
<dbReference type="RefSeq" id="XP_067924197.1">
    <property type="nucleotide sequence ID" value="XM_068063820.1"/>
</dbReference>
<evidence type="ECO:0000313" key="1">
    <source>
        <dbReference type="EMBL" id="PHJ22520.1"/>
    </source>
</evidence>
<comment type="caution">
    <text evidence="1">The sequence shown here is derived from an EMBL/GenBank/DDBJ whole genome shotgun (WGS) entry which is preliminary data.</text>
</comment>
<dbReference type="GeneID" id="94427031"/>
<dbReference type="AlphaFoldDB" id="A0A2C6KPU9"/>
<dbReference type="Proteomes" id="UP000221165">
    <property type="component" value="Unassembled WGS sequence"/>
</dbReference>
<sequence>MQDCVRRAVICVHRLVEGRGCYPAEGSECFSSLYARVCSRRIFVSRRRMGFIYRPLDCNIVTSMASFRAFRGMLLFESLRPVPFVVAFYLFSSLLGLVCRSADASARGISWPSVRSCGISRSFTDSSSLQLRVPSVSPFFLSALPRRSELCSQLIFIGHVRSPCCSADSLFRSVPGRSHYRYLSCLHGPSFFRMSPFVYRATCPPYPGFQLLLAHQSPALISPSFTWMLPDETGAAGSFLTPSLLLRGKNPALKGSHDTNLERPEKRRGDTAMIRSTLVRLLSAAKSTHLPAVNAGKGPVTLEIEKKVWNFSPTPLLSLFVLFAH</sequence>
<protein>
    <submittedName>
        <fullName evidence="1">Uncharacterized protein</fullName>
    </submittedName>
</protein>
<dbReference type="EMBL" id="MIGC01001638">
    <property type="protein sequence ID" value="PHJ22520.1"/>
    <property type="molecule type" value="Genomic_DNA"/>
</dbReference>